<evidence type="ECO:0000256" key="13">
    <source>
        <dbReference type="PIRSR" id="PIRSR039102-1"/>
    </source>
</evidence>
<dbReference type="InterPro" id="IPR011761">
    <property type="entry name" value="ATP-grasp"/>
</dbReference>
<gene>
    <name evidence="12" type="primary">ddl</name>
    <name evidence="18" type="ORF">MUN33_11950</name>
</gene>
<evidence type="ECO:0000256" key="6">
    <source>
        <dbReference type="ARBA" id="ARBA00022840"/>
    </source>
</evidence>
<dbReference type="SUPFAM" id="SSF56059">
    <property type="entry name" value="Glutathione synthetase ATP-binding domain-like"/>
    <property type="match status" value="1"/>
</dbReference>
<comment type="subcellular location">
    <subcellularLocation>
        <location evidence="12">Cytoplasm</location>
    </subcellularLocation>
</comment>
<reference evidence="18" key="1">
    <citation type="submission" date="2022-04" db="EMBL/GenBank/DDBJ databases">
        <title>Corynebacterium kalidii LD5P10.</title>
        <authorList>
            <person name="Sun J.Q."/>
        </authorList>
    </citation>
    <scope>NUCLEOTIDE SEQUENCE</scope>
    <source>
        <strain evidence="18">LD5P10</strain>
    </source>
</reference>
<keyword evidence="9 12" id="KW-0573">Peptidoglycan synthesis</keyword>
<dbReference type="PROSITE" id="PS50975">
    <property type="entry name" value="ATP_GRASP"/>
    <property type="match status" value="1"/>
</dbReference>
<dbReference type="PANTHER" id="PTHR23132">
    <property type="entry name" value="D-ALANINE--D-ALANINE LIGASE"/>
    <property type="match status" value="1"/>
</dbReference>
<dbReference type="Pfam" id="PF07478">
    <property type="entry name" value="Dala_Dala_lig_C"/>
    <property type="match status" value="1"/>
</dbReference>
<feature type="active site" evidence="13">
    <location>
        <position position="11"/>
    </location>
</feature>
<comment type="caution">
    <text evidence="18">The sequence shown here is derived from an EMBL/GenBank/DDBJ whole genome shotgun (WGS) entry which is preliminary data.</text>
</comment>
<dbReference type="PROSITE" id="PS00844">
    <property type="entry name" value="DALA_DALA_LIGASE_2"/>
    <property type="match status" value="1"/>
</dbReference>
<keyword evidence="12" id="KW-0963">Cytoplasm</keyword>
<comment type="function">
    <text evidence="12">Cell wall formation.</text>
</comment>
<dbReference type="Gene3D" id="3.30.470.20">
    <property type="entry name" value="ATP-grasp fold, B domain"/>
    <property type="match status" value="1"/>
</dbReference>
<sequence>MAVLYGGQNTEHSVSCISAGAVMAHLDPERYDIVPVGITRDGVWVKGTTDVEQLRAHGRELPEVARGRAVNFDMGGRRGGQLRFGDGSLYAEVDVVFPVLHGVNGEDGTVQGLLELAHVPYVGNGVFSSATCMDKQYTKAVARHAGIPVGDEVIVTERRVLTEEEKESLGLPVFVKPARGGSSIGISKVTDWDDFPAALETALAADDKVLVEAMLRGPEVECGVLQYPDGTVQASYPAMLQGTEDGPEGFYGFDTKYLDDIITYEIPAPLPEEQVAEVRRLAVETFRALGCSGLARVDFFVTPDGPVLNEPNTMPGFTPISMYPKMFAASGVEYPDLLDILIAQALSA</sequence>
<keyword evidence="19" id="KW-1185">Reference proteome</keyword>
<dbReference type="InterPro" id="IPR011127">
    <property type="entry name" value="Dala_Dala_lig_N"/>
</dbReference>
<comment type="catalytic activity">
    <reaction evidence="12">
        <text>2 D-alanine + ATP = D-alanyl-D-alanine + ADP + phosphate + H(+)</text>
        <dbReference type="Rhea" id="RHEA:11224"/>
        <dbReference type="ChEBI" id="CHEBI:15378"/>
        <dbReference type="ChEBI" id="CHEBI:30616"/>
        <dbReference type="ChEBI" id="CHEBI:43474"/>
        <dbReference type="ChEBI" id="CHEBI:57416"/>
        <dbReference type="ChEBI" id="CHEBI:57822"/>
        <dbReference type="ChEBI" id="CHEBI:456216"/>
        <dbReference type="EC" id="6.3.2.4"/>
    </reaction>
</comment>
<feature type="binding site" evidence="15">
    <location>
        <position position="312"/>
    </location>
    <ligand>
        <name>Mg(2+)</name>
        <dbReference type="ChEBI" id="CHEBI:18420"/>
        <label>2</label>
    </ligand>
</feature>
<evidence type="ECO:0000313" key="19">
    <source>
        <dbReference type="Proteomes" id="UP001139207"/>
    </source>
</evidence>
<evidence type="ECO:0000256" key="15">
    <source>
        <dbReference type="PIRSR" id="PIRSR039102-3"/>
    </source>
</evidence>
<keyword evidence="4 15" id="KW-0479">Metal-binding</keyword>
<dbReference type="PANTHER" id="PTHR23132:SF25">
    <property type="entry name" value="D-ALANINE--D-ALANINE LIGASE A"/>
    <property type="match status" value="1"/>
</dbReference>
<comment type="similarity">
    <text evidence="2 12">Belongs to the D-alanine--D-alanine ligase family.</text>
</comment>
<comment type="cofactor">
    <cofactor evidence="15">
        <name>Mg(2+)</name>
        <dbReference type="ChEBI" id="CHEBI:18420"/>
    </cofactor>
    <cofactor evidence="15">
        <name>Mn(2+)</name>
        <dbReference type="ChEBI" id="CHEBI:29035"/>
    </cofactor>
    <text evidence="15">Binds 2 magnesium or manganese ions per subunit.</text>
</comment>
<feature type="active site" evidence="13">
    <location>
        <position position="321"/>
    </location>
</feature>
<evidence type="ECO:0000256" key="8">
    <source>
        <dbReference type="ARBA" id="ARBA00022960"/>
    </source>
</evidence>
<dbReference type="GO" id="GO:0009252">
    <property type="term" value="P:peptidoglycan biosynthetic process"/>
    <property type="evidence" value="ECO:0007669"/>
    <property type="project" value="UniProtKB-UniRule"/>
</dbReference>
<evidence type="ECO:0000256" key="1">
    <source>
        <dbReference type="ARBA" id="ARBA00001936"/>
    </source>
</evidence>
<dbReference type="NCBIfam" id="TIGR01205">
    <property type="entry name" value="D_ala_D_alaTIGR"/>
    <property type="match status" value="1"/>
</dbReference>
<evidence type="ECO:0000256" key="11">
    <source>
        <dbReference type="ARBA" id="ARBA00023316"/>
    </source>
</evidence>
<dbReference type="Pfam" id="PF01820">
    <property type="entry name" value="Dala_Dala_lig_N"/>
    <property type="match status" value="1"/>
</dbReference>
<feature type="binding site" evidence="15">
    <location>
        <position position="298"/>
    </location>
    <ligand>
        <name>Mg(2+)</name>
        <dbReference type="ChEBI" id="CHEBI:18420"/>
        <label>1</label>
    </ligand>
</feature>
<dbReference type="GO" id="GO:0005524">
    <property type="term" value="F:ATP binding"/>
    <property type="evidence" value="ECO:0007669"/>
    <property type="project" value="UniProtKB-UniRule"/>
</dbReference>
<evidence type="ECO:0000256" key="4">
    <source>
        <dbReference type="ARBA" id="ARBA00022723"/>
    </source>
</evidence>
<evidence type="ECO:0000256" key="9">
    <source>
        <dbReference type="ARBA" id="ARBA00022984"/>
    </source>
</evidence>
<evidence type="ECO:0000256" key="10">
    <source>
        <dbReference type="ARBA" id="ARBA00023211"/>
    </source>
</evidence>
<evidence type="ECO:0000256" key="16">
    <source>
        <dbReference type="PROSITE-ProRule" id="PRU00409"/>
    </source>
</evidence>
<dbReference type="InterPro" id="IPR016185">
    <property type="entry name" value="PreATP-grasp_dom_sf"/>
</dbReference>
<keyword evidence="11 12" id="KW-0961">Cell wall biogenesis/degradation</keyword>
<evidence type="ECO:0000256" key="14">
    <source>
        <dbReference type="PIRSR" id="PIRSR039102-2"/>
    </source>
</evidence>
<feature type="binding site" evidence="14">
    <location>
        <begin position="174"/>
        <end position="176"/>
    </location>
    <ligand>
        <name>ATP</name>
        <dbReference type="ChEBI" id="CHEBI:30616"/>
    </ligand>
</feature>
<dbReference type="Proteomes" id="UP001139207">
    <property type="component" value="Unassembled WGS sequence"/>
</dbReference>
<dbReference type="GO" id="GO:0008360">
    <property type="term" value="P:regulation of cell shape"/>
    <property type="evidence" value="ECO:0007669"/>
    <property type="project" value="UniProtKB-KW"/>
</dbReference>
<feature type="active site" evidence="13">
    <location>
        <position position="182"/>
    </location>
</feature>
<name>A0A9X1WJ59_9CORY</name>
<keyword evidence="6 16" id="KW-0067">ATP-binding</keyword>
<dbReference type="SUPFAM" id="SSF52440">
    <property type="entry name" value="PreATP-grasp domain"/>
    <property type="match status" value="1"/>
</dbReference>
<evidence type="ECO:0000256" key="12">
    <source>
        <dbReference type="HAMAP-Rule" id="MF_00047"/>
    </source>
</evidence>
<organism evidence="18 19">
    <name type="scientific">Corynebacterium kalidii</name>
    <dbReference type="NCBI Taxonomy" id="2931982"/>
    <lineage>
        <taxon>Bacteria</taxon>
        <taxon>Bacillati</taxon>
        <taxon>Actinomycetota</taxon>
        <taxon>Actinomycetes</taxon>
        <taxon>Mycobacteriales</taxon>
        <taxon>Corynebacteriaceae</taxon>
        <taxon>Corynebacterium</taxon>
    </lineage>
</organism>
<keyword evidence="5 14" id="KW-0547">Nucleotide-binding</keyword>
<evidence type="ECO:0000256" key="3">
    <source>
        <dbReference type="ARBA" id="ARBA00022598"/>
    </source>
</evidence>
<dbReference type="GO" id="GO:0005829">
    <property type="term" value="C:cytosol"/>
    <property type="evidence" value="ECO:0007669"/>
    <property type="project" value="TreeGrafter"/>
</dbReference>
<dbReference type="EC" id="6.3.2.4" evidence="12"/>
<evidence type="ECO:0000259" key="17">
    <source>
        <dbReference type="PROSITE" id="PS50975"/>
    </source>
</evidence>
<keyword evidence="7 15" id="KW-0460">Magnesium</keyword>
<evidence type="ECO:0000313" key="18">
    <source>
        <dbReference type="EMBL" id="MCJ7859413.1"/>
    </source>
</evidence>
<dbReference type="InterPro" id="IPR005905">
    <property type="entry name" value="D_ala_D_ala"/>
</dbReference>
<dbReference type="Gene3D" id="3.40.50.20">
    <property type="match status" value="1"/>
</dbReference>
<evidence type="ECO:0000256" key="5">
    <source>
        <dbReference type="ARBA" id="ARBA00022741"/>
    </source>
</evidence>
<dbReference type="AlphaFoldDB" id="A0A9X1WJ59"/>
<keyword evidence="10 15" id="KW-0464">Manganese</keyword>
<dbReference type="GO" id="GO:0046872">
    <property type="term" value="F:metal ion binding"/>
    <property type="evidence" value="ECO:0007669"/>
    <property type="project" value="UniProtKB-KW"/>
</dbReference>
<accession>A0A9X1WJ59</accession>
<protein>
    <recommendedName>
        <fullName evidence="12">D-alanine--D-alanine ligase</fullName>
        <ecNumber evidence="12">6.3.2.4</ecNumber>
    </recommendedName>
    <alternativeName>
        <fullName evidence="12">D-Ala-D-Ala ligase</fullName>
    </alternativeName>
    <alternativeName>
        <fullName evidence="12">D-alanylalanine synthetase</fullName>
    </alternativeName>
</protein>
<dbReference type="Gene3D" id="3.30.1490.20">
    <property type="entry name" value="ATP-grasp fold, A domain"/>
    <property type="match status" value="1"/>
</dbReference>
<dbReference type="GO" id="GO:0071555">
    <property type="term" value="P:cell wall organization"/>
    <property type="evidence" value="ECO:0007669"/>
    <property type="project" value="UniProtKB-KW"/>
</dbReference>
<dbReference type="InterPro" id="IPR013815">
    <property type="entry name" value="ATP_grasp_subdomain_1"/>
</dbReference>
<evidence type="ECO:0000256" key="2">
    <source>
        <dbReference type="ARBA" id="ARBA00010871"/>
    </source>
</evidence>
<dbReference type="HAMAP" id="MF_00047">
    <property type="entry name" value="Dala_Dala_lig"/>
    <property type="match status" value="1"/>
</dbReference>
<feature type="domain" description="ATP-grasp" evidence="17">
    <location>
        <begin position="139"/>
        <end position="343"/>
    </location>
</feature>
<feature type="binding site" evidence="14">
    <location>
        <begin position="182"/>
        <end position="183"/>
    </location>
    <ligand>
        <name>ATP</name>
        <dbReference type="ChEBI" id="CHEBI:30616"/>
    </ligand>
</feature>
<comment type="pathway">
    <text evidence="12">Cell wall biogenesis; peptidoglycan biosynthesis.</text>
</comment>
<dbReference type="PIRSF" id="PIRSF039102">
    <property type="entry name" value="Ddl/VanB"/>
    <property type="match status" value="1"/>
</dbReference>
<keyword evidence="3 12" id="KW-0436">Ligase</keyword>
<feature type="binding site" evidence="15">
    <location>
        <position position="310"/>
    </location>
    <ligand>
        <name>Mg(2+)</name>
        <dbReference type="ChEBI" id="CHEBI:18420"/>
        <label>2</label>
    </ligand>
</feature>
<feature type="binding site" evidence="14">
    <location>
        <position position="135"/>
    </location>
    <ligand>
        <name>ATP</name>
        <dbReference type="ChEBI" id="CHEBI:30616"/>
    </ligand>
</feature>
<comment type="cofactor">
    <cofactor evidence="1">
        <name>Mn(2+)</name>
        <dbReference type="ChEBI" id="CHEBI:29035"/>
    </cofactor>
</comment>
<feature type="binding site" evidence="14">
    <location>
        <begin position="309"/>
        <end position="310"/>
    </location>
    <ligand>
        <name>ATP</name>
        <dbReference type="ChEBI" id="CHEBI:30616"/>
    </ligand>
</feature>
<dbReference type="InterPro" id="IPR011095">
    <property type="entry name" value="Dala_Dala_lig_C"/>
</dbReference>
<evidence type="ECO:0000256" key="7">
    <source>
        <dbReference type="ARBA" id="ARBA00022842"/>
    </source>
</evidence>
<feature type="binding site" evidence="14">
    <location>
        <begin position="212"/>
        <end position="219"/>
    </location>
    <ligand>
        <name>ATP</name>
        <dbReference type="ChEBI" id="CHEBI:30616"/>
    </ligand>
</feature>
<dbReference type="NCBIfam" id="NF002528">
    <property type="entry name" value="PRK01966.1-4"/>
    <property type="match status" value="1"/>
</dbReference>
<keyword evidence="8 12" id="KW-0133">Cell shape</keyword>
<feature type="binding site" evidence="15">
    <location>
        <position position="310"/>
    </location>
    <ligand>
        <name>Mg(2+)</name>
        <dbReference type="ChEBI" id="CHEBI:18420"/>
        <label>1</label>
    </ligand>
</feature>
<dbReference type="EMBL" id="JALIEA010000017">
    <property type="protein sequence ID" value="MCJ7859413.1"/>
    <property type="molecule type" value="Genomic_DNA"/>
</dbReference>
<dbReference type="InterPro" id="IPR000291">
    <property type="entry name" value="D-Ala_lig_Van_CS"/>
</dbReference>
<dbReference type="PROSITE" id="PS00843">
    <property type="entry name" value="DALA_DALA_LIGASE_1"/>
    <property type="match status" value="1"/>
</dbReference>
<dbReference type="GO" id="GO:0008716">
    <property type="term" value="F:D-alanine-D-alanine ligase activity"/>
    <property type="evidence" value="ECO:0007669"/>
    <property type="project" value="UniProtKB-UniRule"/>
</dbReference>
<proteinExistence type="inferred from homology"/>